<keyword evidence="3 4" id="KW-0067">ATP-binding</keyword>
<gene>
    <name evidence="6" type="ORF">C9374_004040</name>
</gene>
<dbReference type="PANTHER" id="PTHR43585">
    <property type="entry name" value="FUMIPYRROLE BIOSYNTHESIS PROTEIN C"/>
    <property type="match status" value="1"/>
</dbReference>
<dbReference type="RefSeq" id="XP_044556170.1">
    <property type="nucleotide sequence ID" value="XM_044693636.1"/>
</dbReference>
<keyword evidence="1" id="KW-0436">Ligase</keyword>
<keyword evidence="2 4" id="KW-0547">Nucleotide-binding</keyword>
<evidence type="ECO:0000256" key="3">
    <source>
        <dbReference type="ARBA" id="ARBA00022840"/>
    </source>
</evidence>
<dbReference type="GO" id="GO:0005524">
    <property type="term" value="F:ATP binding"/>
    <property type="evidence" value="ECO:0007669"/>
    <property type="project" value="UniProtKB-UniRule"/>
</dbReference>
<dbReference type="InterPro" id="IPR011761">
    <property type="entry name" value="ATP-grasp"/>
</dbReference>
<feature type="domain" description="ATP-grasp" evidence="5">
    <location>
        <begin position="152"/>
        <end position="271"/>
    </location>
</feature>
<dbReference type="Proteomes" id="UP000816034">
    <property type="component" value="Unassembled WGS sequence"/>
</dbReference>
<sequence>MSSTTRPIAILYQSIQPPIVDGVIKPFKPGGYKDSGADIAFNLLAQHYSIVTPNRGILNHNDDELKSIPDLEWVFPDSKEGIEDCLRKGAMVIWANTVLFDDHPLHDLIKLQQAQIENDSEWSDNGLDLRQVTFIGQHPKLVQQFDDKFETNQMLRRENLSVANSILVSTREKLEEMQLIGIYKENIKILEELSVESLHDFGIQFPLIIKPVRGRGSEGVEKVDTFEQLIEKSLELLNQKIQVNDNLNVLKYGYYFIVEEFLNGDELTLTVMPPGTYSIDHQQVEFSKHWALPPVKRFNHMNGVAPYNGIVAVIHNSVALKRMEFTMDEAIQKIMRDCEKAAEWVKAKAPIRIDCRSHHTEDSVQHFKMFDLNMKPT</sequence>
<dbReference type="EMBL" id="PYSW02000001">
    <property type="protein sequence ID" value="KAG2394276.1"/>
    <property type="molecule type" value="Genomic_DNA"/>
</dbReference>
<name>A0AA88H668_NAELO</name>
<proteinExistence type="predicted"/>
<reference evidence="6 7" key="1">
    <citation type="journal article" date="2018" name="BMC Genomics">
        <title>The genome of Naegleria lovaniensis, the basis for a comparative approach to unravel pathogenicity factors of the human pathogenic amoeba N. fowleri.</title>
        <authorList>
            <person name="Liechti N."/>
            <person name="Schurch N."/>
            <person name="Bruggmann R."/>
            <person name="Wittwer M."/>
        </authorList>
    </citation>
    <scope>NUCLEOTIDE SEQUENCE [LARGE SCALE GENOMIC DNA]</scope>
    <source>
        <strain evidence="6 7">ATCC 30569</strain>
    </source>
</reference>
<evidence type="ECO:0000256" key="4">
    <source>
        <dbReference type="PROSITE-ProRule" id="PRU00409"/>
    </source>
</evidence>
<dbReference type="InterPro" id="IPR052032">
    <property type="entry name" value="ATP-dep_AA_Ligase"/>
</dbReference>
<dbReference type="Gene3D" id="3.30.470.20">
    <property type="entry name" value="ATP-grasp fold, B domain"/>
    <property type="match status" value="1"/>
</dbReference>
<dbReference type="PANTHER" id="PTHR43585:SF2">
    <property type="entry name" value="ATP-GRASP ENZYME FSQD"/>
    <property type="match status" value="1"/>
</dbReference>
<dbReference type="SUPFAM" id="SSF56059">
    <property type="entry name" value="Glutathione synthetase ATP-binding domain-like"/>
    <property type="match status" value="1"/>
</dbReference>
<evidence type="ECO:0000259" key="5">
    <source>
        <dbReference type="PROSITE" id="PS50975"/>
    </source>
</evidence>
<evidence type="ECO:0000313" key="6">
    <source>
        <dbReference type="EMBL" id="KAG2394276.1"/>
    </source>
</evidence>
<dbReference type="GeneID" id="68096495"/>
<accession>A0AA88H668</accession>
<dbReference type="PROSITE" id="PS50975">
    <property type="entry name" value="ATP_GRASP"/>
    <property type="match status" value="1"/>
</dbReference>
<comment type="caution">
    <text evidence="6">The sequence shown here is derived from an EMBL/GenBank/DDBJ whole genome shotgun (WGS) entry which is preliminary data.</text>
</comment>
<organism evidence="6 7">
    <name type="scientific">Naegleria lovaniensis</name>
    <name type="common">Amoeba</name>
    <dbReference type="NCBI Taxonomy" id="51637"/>
    <lineage>
        <taxon>Eukaryota</taxon>
        <taxon>Discoba</taxon>
        <taxon>Heterolobosea</taxon>
        <taxon>Tetramitia</taxon>
        <taxon>Eutetramitia</taxon>
        <taxon>Vahlkampfiidae</taxon>
        <taxon>Naegleria</taxon>
    </lineage>
</organism>
<evidence type="ECO:0000256" key="2">
    <source>
        <dbReference type="ARBA" id="ARBA00022741"/>
    </source>
</evidence>
<dbReference type="GO" id="GO:0016874">
    <property type="term" value="F:ligase activity"/>
    <property type="evidence" value="ECO:0007669"/>
    <property type="project" value="UniProtKB-KW"/>
</dbReference>
<dbReference type="Pfam" id="PF13535">
    <property type="entry name" value="ATP-grasp_4"/>
    <property type="match status" value="1"/>
</dbReference>
<dbReference type="AlphaFoldDB" id="A0AA88H668"/>
<evidence type="ECO:0000313" key="7">
    <source>
        <dbReference type="Proteomes" id="UP000816034"/>
    </source>
</evidence>
<keyword evidence="7" id="KW-1185">Reference proteome</keyword>
<dbReference type="GO" id="GO:0046872">
    <property type="term" value="F:metal ion binding"/>
    <property type="evidence" value="ECO:0007669"/>
    <property type="project" value="InterPro"/>
</dbReference>
<protein>
    <recommendedName>
        <fullName evidence="5">ATP-grasp domain-containing protein</fullName>
    </recommendedName>
</protein>
<evidence type="ECO:0000256" key="1">
    <source>
        <dbReference type="ARBA" id="ARBA00022598"/>
    </source>
</evidence>